<evidence type="ECO:0000313" key="2">
    <source>
        <dbReference type="EMBL" id="KAJ7645795.1"/>
    </source>
</evidence>
<evidence type="ECO:0000256" key="1">
    <source>
        <dbReference type="SAM" id="SignalP"/>
    </source>
</evidence>
<comment type="caution">
    <text evidence="2">The sequence shown here is derived from an EMBL/GenBank/DDBJ whole genome shotgun (WGS) entry which is preliminary data.</text>
</comment>
<evidence type="ECO:0008006" key="4">
    <source>
        <dbReference type="Google" id="ProtNLM"/>
    </source>
</evidence>
<keyword evidence="3" id="KW-1185">Reference proteome</keyword>
<accession>A0AAD7FZ22</accession>
<sequence>MCPCACLATTVSLAASLITFHQIRCAGIRIPCAVIHLYRTSKCPLLLFAFCTPFMPSTGKEKGDVNDNGH</sequence>
<gene>
    <name evidence="2" type="ORF">B0H17DRAFT_1103811</name>
</gene>
<dbReference type="AlphaFoldDB" id="A0AAD7FZ22"/>
<evidence type="ECO:0000313" key="3">
    <source>
        <dbReference type="Proteomes" id="UP001221757"/>
    </source>
</evidence>
<protein>
    <recommendedName>
        <fullName evidence="4">Secreted protein</fullName>
    </recommendedName>
</protein>
<name>A0AAD7FZ22_MYCRO</name>
<dbReference type="Proteomes" id="UP001221757">
    <property type="component" value="Unassembled WGS sequence"/>
</dbReference>
<keyword evidence="1" id="KW-0732">Signal</keyword>
<proteinExistence type="predicted"/>
<reference evidence="2" key="1">
    <citation type="submission" date="2023-03" db="EMBL/GenBank/DDBJ databases">
        <title>Massive genome expansion in bonnet fungi (Mycena s.s.) driven by repeated elements and novel gene families across ecological guilds.</title>
        <authorList>
            <consortium name="Lawrence Berkeley National Laboratory"/>
            <person name="Harder C.B."/>
            <person name="Miyauchi S."/>
            <person name="Viragh M."/>
            <person name="Kuo A."/>
            <person name="Thoen E."/>
            <person name="Andreopoulos B."/>
            <person name="Lu D."/>
            <person name="Skrede I."/>
            <person name="Drula E."/>
            <person name="Henrissat B."/>
            <person name="Morin E."/>
            <person name="Kohler A."/>
            <person name="Barry K."/>
            <person name="LaButti K."/>
            <person name="Morin E."/>
            <person name="Salamov A."/>
            <person name="Lipzen A."/>
            <person name="Mereny Z."/>
            <person name="Hegedus B."/>
            <person name="Baldrian P."/>
            <person name="Stursova M."/>
            <person name="Weitz H."/>
            <person name="Taylor A."/>
            <person name="Grigoriev I.V."/>
            <person name="Nagy L.G."/>
            <person name="Martin F."/>
            <person name="Kauserud H."/>
        </authorList>
    </citation>
    <scope>NUCLEOTIDE SEQUENCE</scope>
    <source>
        <strain evidence="2">CBHHK067</strain>
    </source>
</reference>
<dbReference type="EMBL" id="JARKIE010000392">
    <property type="protein sequence ID" value="KAJ7645795.1"/>
    <property type="molecule type" value="Genomic_DNA"/>
</dbReference>
<organism evidence="2 3">
    <name type="scientific">Mycena rosella</name>
    <name type="common">Pink bonnet</name>
    <name type="synonym">Agaricus rosellus</name>
    <dbReference type="NCBI Taxonomy" id="1033263"/>
    <lineage>
        <taxon>Eukaryota</taxon>
        <taxon>Fungi</taxon>
        <taxon>Dikarya</taxon>
        <taxon>Basidiomycota</taxon>
        <taxon>Agaricomycotina</taxon>
        <taxon>Agaricomycetes</taxon>
        <taxon>Agaricomycetidae</taxon>
        <taxon>Agaricales</taxon>
        <taxon>Marasmiineae</taxon>
        <taxon>Mycenaceae</taxon>
        <taxon>Mycena</taxon>
    </lineage>
</organism>
<feature type="signal peptide" evidence="1">
    <location>
        <begin position="1"/>
        <end position="25"/>
    </location>
</feature>
<feature type="chain" id="PRO_5042198765" description="Secreted protein" evidence="1">
    <location>
        <begin position="26"/>
        <end position="70"/>
    </location>
</feature>